<evidence type="ECO:0000256" key="1">
    <source>
        <dbReference type="SAM" id="MobiDB-lite"/>
    </source>
</evidence>
<gene>
    <name evidence="2" type="ORF">DL762_000076</name>
</gene>
<keyword evidence="3" id="KW-1185">Reference proteome</keyword>
<evidence type="ECO:0000313" key="3">
    <source>
        <dbReference type="Proteomes" id="UP000294003"/>
    </source>
</evidence>
<accession>A0ABY0HKE8</accession>
<feature type="region of interest" description="Disordered" evidence="1">
    <location>
        <begin position="415"/>
        <end position="441"/>
    </location>
</feature>
<comment type="caution">
    <text evidence="2">The sequence shown here is derived from an EMBL/GenBank/DDBJ whole genome shotgun (WGS) entry which is preliminary data.</text>
</comment>
<feature type="compositionally biased region" description="Acidic residues" evidence="1">
    <location>
        <begin position="417"/>
        <end position="441"/>
    </location>
</feature>
<proteinExistence type="predicted"/>
<reference evidence="2 3" key="1">
    <citation type="submission" date="2018-06" db="EMBL/GenBank/DDBJ databases">
        <title>Complete Genomes of Monosporascus.</title>
        <authorList>
            <person name="Robinson A.J."/>
            <person name="Natvig D.O."/>
        </authorList>
    </citation>
    <scope>NUCLEOTIDE SEQUENCE [LARGE SCALE GENOMIC DNA]</scope>
    <source>
        <strain evidence="2 3">CBS 609.92</strain>
    </source>
</reference>
<evidence type="ECO:0000313" key="2">
    <source>
        <dbReference type="EMBL" id="RYO95514.1"/>
    </source>
</evidence>
<sequence>MFWFTSTRLIWHGYLKNELSFVHDTVTRLLMNASSEGDPASPATVHPVSRNAGLLSSIFEEETNQAAFLCRSFIYQQARAELKDSIFSSPPQDDHQKSAHLHCLYSVPMLYAHPGSHRTRSGKMSRFACSKVYDLRQYTEESMWGPFMDDGSGNVDWEKMEAIMVVLGANLKKFGLNKSPICKTVWNRPFPGVWPGGYRPLSTSDREPGPLELQDSYGVTGTWLRFVCFLDYADFFAYNFNAEHQLPPTVPRPAVDAGEATRFILMKLHVTAIEPPGPGDGQALPVVHFKGVCRSLDDTWEENANSDIRGIIHIRGTVRLTREGEVWWTSISVFAGEDRWRSEGIKVGGPRSGKGVLGTWFDNCAEKEKLKGSYRDFDPRGPAGPNAFWKISDKGHGDDPDRVVMADFVRTIIEAGQAEDDDDEDYEPPEDGDDDGDEDDWENRLEELESLMEMEIEHNGTVIWNWAEVFDP</sequence>
<name>A0ABY0HKE8_9PEZI</name>
<dbReference type="Proteomes" id="UP000294003">
    <property type="component" value="Unassembled WGS sequence"/>
</dbReference>
<organism evidence="2 3">
    <name type="scientific">Monosporascus cannonballus</name>
    <dbReference type="NCBI Taxonomy" id="155416"/>
    <lineage>
        <taxon>Eukaryota</taxon>
        <taxon>Fungi</taxon>
        <taxon>Dikarya</taxon>
        <taxon>Ascomycota</taxon>
        <taxon>Pezizomycotina</taxon>
        <taxon>Sordariomycetes</taxon>
        <taxon>Xylariomycetidae</taxon>
        <taxon>Xylariales</taxon>
        <taxon>Xylariales incertae sedis</taxon>
        <taxon>Monosporascus</taxon>
    </lineage>
</organism>
<protein>
    <submittedName>
        <fullName evidence="2">Uncharacterized protein</fullName>
    </submittedName>
</protein>
<dbReference type="EMBL" id="QJNS01000001">
    <property type="protein sequence ID" value="RYO95514.1"/>
    <property type="molecule type" value="Genomic_DNA"/>
</dbReference>